<evidence type="ECO:0000313" key="3">
    <source>
        <dbReference type="EMBL" id="AKK07466.1"/>
    </source>
</evidence>
<protein>
    <submittedName>
        <fullName evidence="2">Uncharacterized protein</fullName>
    </submittedName>
</protein>
<dbReference type="PATRIC" id="fig|571915.4.peg.3408"/>
<evidence type="ECO:0000313" key="4">
    <source>
        <dbReference type="Proteomes" id="UP000035199"/>
    </source>
</evidence>
<dbReference type="Proteomes" id="UP000035199">
    <property type="component" value="Plasmid phiCmus45274"/>
</dbReference>
<keyword evidence="3" id="KW-0614">Plasmid</keyword>
<reference evidence="4" key="2">
    <citation type="submission" date="2015-05" db="EMBL/GenBank/DDBJ databases">
        <title>Complete genome sequence of Corynebacterium mustelae DSM 45274, isolated from various tissues of a male ferret with lethal sepsis.</title>
        <authorList>
            <person name="Ruckert C."/>
            <person name="Albersmeier A."/>
            <person name="Winkler A."/>
            <person name="Tauch A."/>
        </authorList>
    </citation>
    <scope>NUCLEOTIDE SEQUENCE [LARGE SCALE GENOMIC DNA]</scope>
    <source>
        <strain evidence="4">DSM 45274</strain>
        <plasmid evidence="4">Plasmid phiCmus45274</plasmid>
    </source>
</reference>
<dbReference type="STRING" id="571915.CMUST_04330"/>
<dbReference type="AlphaFoldDB" id="A0A0G3H074"/>
<keyword evidence="4" id="KW-1185">Reference proteome</keyword>
<sequence length="163" mass="18714">MNDYLIHQLVCDLPEYIRDAAKSNGYTLAETNSPPRWDEAQQQQDLLITIASRNIQARDQLIRNLGHALDAANRERLNEQSRAQGLKEKVNNQKDSLSKIIEERKTLQIEIKNLGRKLTVWHQRQAKAQKALYELRGKHPEVDYTDLADALSLTLEEQGEVGE</sequence>
<name>A0A0G3H074_9CORY</name>
<reference evidence="2 4" key="1">
    <citation type="journal article" date="2015" name="Genome Announc.">
        <title>Complete Genome Sequence of the Type Strain Corynebacterium mustelae DSM 45274, Isolated from Various Tissues of a Male Ferret with Lethal Sepsis.</title>
        <authorList>
            <person name="Ruckert C."/>
            <person name="Eimer J."/>
            <person name="Winkler A."/>
            <person name="Tauch A."/>
        </authorList>
    </citation>
    <scope>NUCLEOTIDE SEQUENCE [LARGE SCALE GENOMIC DNA]</scope>
    <source>
        <strain evidence="2 4">DSM 45274</strain>
        <plasmid evidence="3">phiCmus45274</plasmid>
        <plasmid evidence="4">Plasmid phiCmus45274</plasmid>
    </source>
</reference>
<evidence type="ECO:0000313" key="2">
    <source>
        <dbReference type="EMBL" id="AKK05208.1"/>
    </source>
</evidence>
<dbReference type="Proteomes" id="UP000035199">
    <property type="component" value="Chromosome"/>
</dbReference>
<organism evidence="2 4">
    <name type="scientific">Corynebacterium mustelae</name>
    <dbReference type="NCBI Taxonomy" id="571915"/>
    <lineage>
        <taxon>Bacteria</taxon>
        <taxon>Bacillati</taxon>
        <taxon>Actinomycetota</taxon>
        <taxon>Actinomycetes</taxon>
        <taxon>Mycobacteriales</taxon>
        <taxon>Corynebacteriaceae</taxon>
        <taxon>Corynebacterium</taxon>
    </lineage>
</organism>
<proteinExistence type="predicted"/>
<keyword evidence="1" id="KW-0175">Coiled coil</keyword>
<gene>
    <name evidence="2" type="ORF">CMUST_04330</name>
    <name evidence="3" type="ORF">CMUST_15890</name>
</gene>
<dbReference type="RefSeq" id="WP_047261466.1">
    <property type="nucleotide sequence ID" value="NZ_CP011542.1"/>
</dbReference>
<dbReference type="EMBL" id="CP011544">
    <property type="protein sequence ID" value="AKK07466.1"/>
    <property type="molecule type" value="Genomic_DNA"/>
</dbReference>
<dbReference type="EMBL" id="CP011542">
    <property type="protein sequence ID" value="AKK05208.1"/>
    <property type="molecule type" value="Genomic_DNA"/>
</dbReference>
<geneLocation type="plasmid" evidence="3 4">
    <name>phiCmus45274</name>
</geneLocation>
<accession>A0A0G3H074</accession>
<feature type="coiled-coil region" evidence="1">
    <location>
        <begin position="69"/>
        <end position="117"/>
    </location>
</feature>
<evidence type="ECO:0000256" key="1">
    <source>
        <dbReference type="SAM" id="Coils"/>
    </source>
</evidence>
<dbReference type="KEGG" id="cmv:CMUST_15890"/>
<dbReference type="KEGG" id="cmv:CMUST_04330"/>